<organism evidence="1 2">
    <name type="scientific">Araneus ventricosus</name>
    <name type="common">Orbweaver spider</name>
    <name type="synonym">Epeira ventricosa</name>
    <dbReference type="NCBI Taxonomy" id="182803"/>
    <lineage>
        <taxon>Eukaryota</taxon>
        <taxon>Metazoa</taxon>
        <taxon>Ecdysozoa</taxon>
        <taxon>Arthropoda</taxon>
        <taxon>Chelicerata</taxon>
        <taxon>Arachnida</taxon>
        <taxon>Araneae</taxon>
        <taxon>Araneomorphae</taxon>
        <taxon>Entelegynae</taxon>
        <taxon>Araneoidea</taxon>
        <taxon>Araneidae</taxon>
        <taxon>Araneus</taxon>
    </lineage>
</organism>
<gene>
    <name evidence="1" type="ORF">AVEN_263049_1</name>
</gene>
<dbReference type="AlphaFoldDB" id="A0A4Y2IBV0"/>
<comment type="caution">
    <text evidence="1">The sequence shown here is derived from an EMBL/GenBank/DDBJ whole genome shotgun (WGS) entry which is preliminary data.</text>
</comment>
<accession>A0A4Y2IBV0</accession>
<dbReference type="EMBL" id="BGPR01002543">
    <property type="protein sequence ID" value="GBM75197.1"/>
    <property type="molecule type" value="Genomic_DNA"/>
</dbReference>
<sequence length="142" mass="15100">MYVGLFPIKSCVRDQTSSHWCGATQPTPTPPTLLGLSAGVMLKIGRLVPAQVSSSSDCEKGKSRMARDQGKKLVVELPECDALIVSFRSRTGAILGIVNPGQMTTATPKLAPLSLNFSAIRGGRLSHGADSTYTMSTYTKDL</sequence>
<name>A0A4Y2IBV0_ARAVE</name>
<proteinExistence type="predicted"/>
<dbReference type="Proteomes" id="UP000499080">
    <property type="component" value="Unassembled WGS sequence"/>
</dbReference>
<reference evidence="1 2" key="1">
    <citation type="journal article" date="2019" name="Sci. Rep.">
        <title>Orb-weaving spider Araneus ventricosus genome elucidates the spidroin gene catalogue.</title>
        <authorList>
            <person name="Kono N."/>
            <person name="Nakamura H."/>
            <person name="Ohtoshi R."/>
            <person name="Moran D.A.P."/>
            <person name="Shinohara A."/>
            <person name="Yoshida Y."/>
            <person name="Fujiwara M."/>
            <person name="Mori M."/>
            <person name="Tomita M."/>
            <person name="Arakawa K."/>
        </authorList>
    </citation>
    <scope>NUCLEOTIDE SEQUENCE [LARGE SCALE GENOMIC DNA]</scope>
</reference>
<protein>
    <submittedName>
        <fullName evidence="1">Uncharacterized protein</fullName>
    </submittedName>
</protein>
<evidence type="ECO:0000313" key="2">
    <source>
        <dbReference type="Proteomes" id="UP000499080"/>
    </source>
</evidence>
<evidence type="ECO:0000313" key="1">
    <source>
        <dbReference type="EMBL" id="GBM75197.1"/>
    </source>
</evidence>
<keyword evidence="2" id="KW-1185">Reference proteome</keyword>